<dbReference type="Proteomes" id="UP000782312">
    <property type="component" value="Unassembled WGS sequence"/>
</dbReference>
<feature type="domain" description="Surface antigen" evidence="4">
    <location>
        <begin position="161"/>
        <end position="221"/>
    </location>
</feature>
<proteinExistence type="predicted"/>
<dbReference type="InterPro" id="IPR032635">
    <property type="entry name" value="Anti_2"/>
</dbReference>
<gene>
    <name evidence="5" type="ORF">HYZ11_01220</name>
</gene>
<reference evidence="5" key="1">
    <citation type="submission" date="2020-07" db="EMBL/GenBank/DDBJ databases">
        <title>Huge and variable diversity of episymbiotic CPR bacteria and DPANN archaea in groundwater ecosystems.</title>
        <authorList>
            <person name="He C.Y."/>
            <person name="Keren R."/>
            <person name="Whittaker M."/>
            <person name="Farag I.F."/>
            <person name="Doudna J."/>
            <person name="Cate J.H.D."/>
            <person name="Banfield J.F."/>
        </authorList>
    </citation>
    <scope>NUCLEOTIDE SEQUENCE</scope>
    <source>
        <strain evidence="5">NC_groundwater_763_Ag_S-0.2um_68_21</strain>
    </source>
</reference>
<sequence>MKRILVLAVAGMLFLGWGAGEAWAGGRRHYHGHHRSSVVFSFGFGAPLYYGPHYYYRPYYYHPAYYHPYYYEPAPVYVAPAPVYYPSPGFNEFFGTVLGAIGGGVIGAQIGSGSGRAAATVGGVLLGSLIGNRIGFGLDDYDRRLAFRNTQYALESMRSGTVVEWRGPSSGAYGTVSPRPAFQNQAGQYCREFQETVIVGGQEQAAYGTACRQPDGQWRIVQ</sequence>
<evidence type="ECO:0000259" key="3">
    <source>
        <dbReference type="Pfam" id="PF05433"/>
    </source>
</evidence>
<keyword evidence="2" id="KW-0472">Membrane</keyword>
<evidence type="ECO:0000256" key="2">
    <source>
        <dbReference type="ARBA" id="ARBA00023136"/>
    </source>
</evidence>
<dbReference type="AlphaFoldDB" id="A0A932HV25"/>
<dbReference type="PANTHER" id="PTHR35603">
    <property type="match status" value="1"/>
</dbReference>
<dbReference type="PANTHER" id="PTHR35603:SF2">
    <property type="entry name" value="OUTER MEMBRANE LIPOPROTEIN"/>
    <property type="match status" value="1"/>
</dbReference>
<name>A0A932HV25_UNCTE</name>
<comment type="subcellular location">
    <subcellularLocation>
        <location evidence="1">Membrane</location>
    </subcellularLocation>
</comment>
<dbReference type="EMBL" id="JACPUR010000001">
    <property type="protein sequence ID" value="MBI3126209.1"/>
    <property type="molecule type" value="Genomic_DNA"/>
</dbReference>
<evidence type="ECO:0000313" key="5">
    <source>
        <dbReference type="EMBL" id="MBI3126209.1"/>
    </source>
</evidence>
<accession>A0A932HV25</accession>
<evidence type="ECO:0000259" key="4">
    <source>
        <dbReference type="Pfam" id="PF16998"/>
    </source>
</evidence>
<feature type="domain" description="Glycine zipper 2TM" evidence="3">
    <location>
        <begin position="95"/>
        <end position="135"/>
    </location>
</feature>
<evidence type="ECO:0000313" key="6">
    <source>
        <dbReference type="Proteomes" id="UP000782312"/>
    </source>
</evidence>
<dbReference type="InterPro" id="IPR008816">
    <property type="entry name" value="Gly_zipper_2TM_dom"/>
</dbReference>
<dbReference type="GO" id="GO:0019867">
    <property type="term" value="C:outer membrane"/>
    <property type="evidence" value="ECO:0007669"/>
    <property type="project" value="InterPro"/>
</dbReference>
<dbReference type="Pfam" id="PF16998">
    <property type="entry name" value="17kDa_Anti_2"/>
    <property type="match status" value="1"/>
</dbReference>
<dbReference type="Pfam" id="PF05433">
    <property type="entry name" value="Rick_17kDa_Anti"/>
    <property type="match status" value="1"/>
</dbReference>
<dbReference type="InterPro" id="IPR051407">
    <property type="entry name" value="Bact_OM_lipoprot/Surf_antigen"/>
</dbReference>
<organism evidence="5 6">
    <name type="scientific">Tectimicrobiota bacterium</name>
    <dbReference type="NCBI Taxonomy" id="2528274"/>
    <lineage>
        <taxon>Bacteria</taxon>
        <taxon>Pseudomonadati</taxon>
        <taxon>Nitrospinota/Tectimicrobiota group</taxon>
        <taxon>Candidatus Tectimicrobiota</taxon>
    </lineage>
</organism>
<evidence type="ECO:0000256" key="1">
    <source>
        <dbReference type="ARBA" id="ARBA00004370"/>
    </source>
</evidence>
<protein>
    <submittedName>
        <fullName evidence="5">Glycine zipper 2TM domain-containing protein</fullName>
    </submittedName>
</protein>
<comment type="caution">
    <text evidence="5">The sequence shown here is derived from an EMBL/GenBank/DDBJ whole genome shotgun (WGS) entry which is preliminary data.</text>
</comment>